<evidence type="ECO:0000256" key="1">
    <source>
        <dbReference type="SAM" id="MobiDB-lite"/>
    </source>
</evidence>
<protein>
    <submittedName>
        <fullName evidence="2">Uncharacterized protein</fullName>
    </submittedName>
</protein>
<feature type="compositionally biased region" description="Basic and acidic residues" evidence="1">
    <location>
        <begin position="210"/>
        <end position="219"/>
    </location>
</feature>
<evidence type="ECO:0000313" key="3">
    <source>
        <dbReference type="Proteomes" id="UP000516349"/>
    </source>
</evidence>
<evidence type="ECO:0000313" key="2">
    <source>
        <dbReference type="EMBL" id="QNT78697.1"/>
    </source>
</evidence>
<proteinExistence type="predicted"/>
<dbReference type="PROSITE" id="PS51257">
    <property type="entry name" value="PROKAR_LIPOPROTEIN"/>
    <property type="match status" value="1"/>
</dbReference>
<dbReference type="Proteomes" id="UP000516349">
    <property type="component" value="Chromosome"/>
</dbReference>
<reference evidence="2 3" key="1">
    <citation type="submission" date="2020-08" db="EMBL/GenBank/DDBJ databases">
        <title>Complete genome sequence of Entomobacter blattae G55GP.</title>
        <authorList>
            <person name="Poehlein A."/>
            <person name="Guzman J."/>
            <person name="Daniel R."/>
            <person name="Vilcinskas A."/>
        </authorList>
    </citation>
    <scope>NUCLEOTIDE SEQUENCE [LARGE SCALE GENOMIC DNA]</scope>
    <source>
        <strain evidence="2 3">G55GP</strain>
    </source>
</reference>
<dbReference type="KEGG" id="ebla:JGUZn3_14740"/>
<accession>A0A7H1NSD7</accession>
<dbReference type="RefSeq" id="WP_203412937.1">
    <property type="nucleotide sequence ID" value="NZ_CP060244.1"/>
</dbReference>
<dbReference type="AlphaFoldDB" id="A0A7H1NSD7"/>
<feature type="compositionally biased region" description="Low complexity" evidence="1">
    <location>
        <begin position="191"/>
        <end position="208"/>
    </location>
</feature>
<sequence>MRSLALLGVCVILSGCSGFGKFVGDTATLPGDNPNMPSGNSENLLRAQGGAPTIIPILPQAGDVWPGEPKPLPTLSDVARSHDSGGALSFEEYLPKGTVIGGQTGKLLQEGGSLHIGESEAIKKGVIKDFSGQGLPQTLPSMPDKFKPQQLNAPIIVPNGDGTSTVITPGGEVKIIKDSALHSEENSYNKPSSSASEASPKAASSQPSDKNGKEIPHTP</sequence>
<feature type="region of interest" description="Disordered" evidence="1">
    <location>
        <begin position="177"/>
        <end position="219"/>
    </location>
</feature>
<organism evidence="2 3">
    <name type="scientific">Entomobacter blattae</name>
    <dbReference type="NCBI Taxonomy" id="2762277"/>
    <lineage>
        <taxon>Bacteria</taxon>
        <taxon>Pseudomonadati</taxon>
        <taxon>Pseudomonadota</taxon>
        <taxon>Alphaproteobacteria</taxon>
        <taxon>Acetobacterales</taxon>
        <taxon>Acetobacteraceae</taxon>
        <taxon>Entomobacter</taxon>
    </lineage>
</organism>
<feature type="compositionally biased region" description="Basic and acidic residues" evidence="1">
    <location>
        <begin position="177"/>
        <end position="187"/>
    </location>
</feature>
<name>A0A7H1NSD7_9PROT</name>
<dbReference type="EMBL" id="CP060244">
    <property type="protein sequence ID" value="QNT78697.1"/>
    <property type="molecule type" value="Genomic_DNA"/>
</dbReference>
<gene>
    <name evidence="2" type="ORF">JGUZn3_14740</name>
</gene>
<keyword evidence="3" id="KW-1185">Reference proteome</keyword>